<dbReference type="Proteomes" id="UP000638311">
    <property type="component" value="Unassembled WGS sequence"/>
</dbReference>
<reference evidence="1" key="1">
    <citation type="journal article" date="2019" name="Nat. Med.">
        <title>A library of human gut bacterial isolates paired with longitudinal multiomics data enables mechanistic microbiome research.</title>
        <authorList>
            <person name="Poyet M."/>
            <person name="Groussin M."/>
            <person name="Gibbons S.M."/>
            <person name="Avila-Pacheco J."/>
            <person name="Jiang X."/>
            <person name="Kearney S.M."/>
            <person name="Perrotta A.R."/>
            <person name="Berdy B."/>
            <person name="Zhao S."/>
            <person name="Lieberman T.D."/>
            <person name="Swanson P.K."/>
            <person name="Smith M."/>
            <person name="Roesemann S."/>
            <person name="Alexander J.E."/>
            <person name="Rich S.A."/>
            <person name="Livny J."/>
            <person name="Vlamakis H."/>
            <person name="Clish C."/>
            <person name="Bullock K."/>
            <person name="Deik A."/>
            <person name="Scott J."/>
            <person name="Pierce K.A."/>
            <person name="Xavier R.J."/>
            <person name="Alm E.J."/>
        </authorList>
    </citation>
    <scope>NUCLEOTIDE SEQUENCE</scope>
    <source>
        <strain evidence="1">BIOML-A409</strain>
    </source>
</reference>
<evidence type="ECO:0000313" key="1">
    <source>
        <dbReference type="EMBL" id="MZU09462.1"/>
    </source>
</evidence>
<protein>
    <submittedName>
        <fullName evidence="1">Uncharacterized protein</fullName>
    </submittedName>
</protein>
<gene>
    <name evidence="1" type="ORF">GUA24_11040</name>
</gene>
<name>A0A6B1XE89_BIFLN</name>
<dbReference type="AlphaFoldDB" id="A0A6B1XE89"/>
<feature type="non-terminal residue" evidence="1">
    <location>
        <position position="123"/>
    </location>
</feature>
<sequence length="123" mass="14250">MLREYYKFLGNRLIDWSQTITIQAGDRYVLNFENDDQVRQFMSVLSEFNDIHNFQLMDEQSGPNALAFDIDTDSHMQLVVVSTVEVTPDYLVNLRNRIGQQQGVWENTALLFVSNKVLDSINS</sequence>
<organism evidence="1 2">
    <name type="scientific">Bifidobacterium longum</name>
    <dbReference type="NCBI Taxonomy" id="216816"/>
    <lineage>
        <taxon>Bacteria</taxon>
        <taxon>Bacillati</taxon>
        <taxon>Actinomycetota</taxon>
        <taxon>Actinomycetes</taxon>
        <taxon>Bifidobacteriales</taxon>
        <taxon>Bifidobacteriaceae</taxon>
        <taxon>Bifidobacterium</taxon>
    </lineage>
</organism>
<accession>A0A6B1XE89</accession>
<proteinExistence type="predicted"/>
<dbReference type="EMBL" id="WXDR01000060">
    <property type="protein sequence ID" value="MZU09462.1"/>
    <property type="molecule type" value="Genomic_DNA"/>
</dbReference>
<comment type="caution">
    <text evidence="1">The sequence shown here is derived from an EMBL/GenBank/DDBJ whole genome shotgun (WGS) entry which is preliminary data.</text>
</comment>
<evidence type="ECO:0000313" key="2">
    <source>
        <dbReference type="Proteomes" id="UP000638311"/>
    </source>
</evidence>